<dbReference type="Gene3D" id="3.80.10.10">
    <property type="entry name" value="Ribonuclease Inhibitor"/>
    <property type="match status" value="1"/>
</dbReference>
<sequence>MKKQCKDQSSIIHTVFDCVLSYIDDDDIDNRNSFSLVSRKWCELEGLTRKNVTVHMFYSPTPSRLHQRFPLLESLTLKGYPLRSPEIASIDITPWIQGISASNSFKCLKEVCICGTSVHDSDLELLSRTRGKNLKVLKICKCQGFSTDGIILLLGMMRNGYVLWHRVSRALESLDIGNTCSEWDVEDLILLAKNCSKSLESLKIHGCDLIDLVDVFSHAVNLQDFAGGGYKKIDEYAGFKFPPKLRRMGIYRIRKSMFPALLPLADQLRELNLRRARLDRDDECYLIQRCPNLEVLYTDNTGHGNEKLKVIGQFCKKLCKLKITGFGSVSSTGLVAIAQGCLNLEYLHIRLRVVSNEAMECIGSHLKNLRYFRMTFGYAAHDQTALPLDDGIRALLVGCSKLKWLGIYNQELTDVGLDFIGKYGRNLRYLSLGYIGESDAGLVQLSKGCPNLRKLEIQICPLSKQALSSLMFNVTSLRYIWVHNGQGNTYAAMTRPTFDL</sequence>
<feature type="domain" description="COI1 F-box" evidence="1">
    <location>
        <begin position="9"/>
        <end position="51"/>
    </location>
</feature>
<dbReference type="InterPro" id="IPR041567">
    <property type="entry name" value="COI1_F-box"/>
</dbReference>
<reference evidence="2 3" key="1">
    <citation type="journal article" date="2018" name="Mol. Plant">
        <title>The genome of Artemisia annua provides insight into the evolution of Asteraceae family and artemisinin biosynthesis.</title>
        <authorList>
            <person name="Shen Q."/>
            <person name="Zhang L."/>
            <person name="Liao Z."/>
            <person name="Wang S."/>
            <person name="Yan T."/>
            <person name="Shi P."/>
            <person name="Liu M."/>
            <person name="Fu X."/>
            <person name="Pan Q."/>
            <person name="Wang Y."/>
            <person name="Lv Z."/>
            <person name="Lu X."/>
            <person name="Zhang F."/>
            <person name="Jiang W."/>
            <person name="Ma Y."/>
            <person name="Chen M."/>
            <person name="Hao X."/>
            <person name="Li L."/>
            <person name="Tang Y."/>
            <person name="Lv G."/>
            <person name="Zhou Y."/>
            <person name="Sun X."/>
            <person name="Brodelius P.E."/>
            <person name="Rose J.K.C."/>
            <person name="Tang K."/>
        </authorList>
    </citation>
    <scope>NUCLEOTIDE SEQUENCE [LARGE SCALE GENOMIC DNA]</scope>
    <source>
        <strain evidence="3">cv. Huhao1</strain>
        <tissue evidence="2">Leaf</tissue>
    </source>
</reference>
<keyword evidence="3" id="KW-1185">Reference proteome</keyword>
<dbReference type="InterPro" id="IPR006553">
    <property type="entry name" value="Leu-rich_rpt_Cys-con_subtyp"/>
</dbReference>
<dbReference type="SMART" id="SM00367">
    <property type="entry name" value="LRR_CC"/>
    <property type="match status" value="6"/>
</dbReference>
<dbReference type="Proteomes" id="UP000245207">
    <property type="component" value="Unassembled WGS sequence"/>
</dbReference>
<dbReference type="SUPFAM" id="SSF52047">
    <property type="entry name" value="RNI-like"/>
    <property type="match status" value="2"/>
</dbReference>
<evidence type="ECO:0000259" key="1">
    <source>
        <dbReference type="Pfam" id="PF18511"/>
    </source>
</evidence>
<comment type="caution">
    <text evidence="2">The sequence shown here is derived from an EMBL/GenBank/DDBJ whole genome shotgun (WGS) entry which is preliminary data.</text>
</comment>
<dbReference type="PANTHER" id="PTHR16134">
    <property type="entry name" value="F-BOX/TPR REPEAT PROTEIN POF3"/>
    <property type="match status" value="1"/>
</dbReference>
<dbReference type="OrthoDB" id="550575at2759"/>
<gene>
    <name evidence="2" type="ORF">CTI12_AA470150</name>
</gene>
<evidence type="ECO:0000313" key="3">
    <source>
        <dbReference type="Proteomes" id="UP000245207"/>
    </source>
</evidence>
<dbReference type="GO" id="GO:0031146">
    <property type="term" value="P:SCF-dependent proteasomal ubiquitin-dependent protein catabolic process"/>
    <property type="evidence" value="ECO:0007669"/>
    <property type="project" value="TreeGrafter"/>
</dbReference>
<evidence type="ECO:0000313" key="2">
    <source>
        <dbReference type="EMBL" id="PWA50556.1"/>
    </source>
</evidence>
<accession>A0A2U1LNH8</accession>
<dbReference type="Gene3D" id="1.20.1280.50">
    <property type="match status" value="1"/>
</dbReference>
<name>A0A2U1LNH8_ARTAN</name>
<dbReference type="InterPro" id="IPR032675">
    <property type="entry name" value="LRR_dom_sf"/>
</dbReference>
<dbReference type="STRING" id="35608.A0A2U1LNH8"/>
<dbReference type="AlphaFoldDB" id="A0A2U1LNH8"/>
<proteinExistence type="predicted"/>
<dbReference type="PANTHER" id="PTHR16134:SF43">
    <property type="entry name" value="CORONATINE-INSENSITIVE PROTEIN 1"/>
    <property type="match status" value="1"/>
</dbReference>
<dbReference type="EMBL" id="PKPP01008494">
    <property type="protein sequence ID" value="PWA50556.1"/>
    <property type="molecule type" value="Genomic_DNA"/>
</dbReference>
<protein>
    <recommendedName>
        <fullName evidence="1">COI1 F-box domain-containing protein</fullName>
    </recommendedName>
</protein>
<organism evidence="2 3">
    <name type="scientific">Artemisia annua</name>
    <name type="common">Sweet wormwood</name>
    <dbReference type="NCBI Taxonomy" id="35608"/>
    <lineage>
        <taxon>Eukaryota</taxon>
        <taxon>Viridiplantae</taxon>
        <taxon>Streptophyta</taxon>
        <taxon>Embryophyta</taxon>
        <taxon>Tracheophyta</taxon>
        <taxon>Spermatophyta</taxon>
        <taxon>Magnoliopsida</taxon>
        <taxon>eudicotyledons</taxon>
        <taxon>Gunneridae</taxon>
        <taxon>Pentapetalae</taxon>
        <taxon>asterids</taxon>
        <taxon>campanulids</taxon>
        <taxon>Asterales</taxon>
        <taxon>Asteraceae</taxon>
        <taxon>Asteroideae</taxon>
        <taxon>Anthemideae</taxon>
        <taxon>Artemisiinae</taxon>
        <taxon>Artemisia</taxon>
    </lineage>
</organism>
<dbReference type="Pfam" id="PF18511">
    <property type="entry name" value="F-box_5"/>
    <property type="match status" value="1"/>
</dbReference>
<dbReference type="GO" id="GO:0019005">
    <property type="term" value="C:SCF ubiquitin ligase complex"/>
    <property type="evidence" value="ECO:0007669"/>
    <property type="project" value="TreeGrafter"/>
</dbReference>